<dbReference type="eggNOG" id="ENOG502RVJ8">
    <property type="taxonomic scope" value="Eukaryota"/>
</dbReference>
<dbReference type="KEGG" id="dan:6501350"/>
<accession>B3LV76</accession>
<keyword evidence="9 10" id="KW-0807">Transducer</keyword>
<organism evidence="11 12">
    <name type="scientific">Drosophila ananassae</name>
    <name type="common">Fruit fly</name>
    <dbReference type="NCBI Taxonomy" id="7217"/>
    <lineage>
        <taxon>Eukaryota</taxon>
        <taxon>Metazoa</taxon>
        <taxon>Ecdysozoa</taxon>
        <taxon>Arthropoda</taxon>
        <taxon>Hexapoda</taxon>
        <taxon>Insecta</taxon>
        <taxon>Pterygota</taxon>
        <taxon>Neoptera</taxon>
        <taxon>Endopterygota</taxon>
        <taxon>Diptera</taxon>
        <taxon>Brachycera</taxon>
        <taxon>Muscomorpha</taxon>
        <taxon>Ephydroidea</taxon>
        <taxon>Drosophilidae</taxon>
        <taxon>Drosophila</taxon>
        <taxon>Sophophora</taxon>
    </lineage>
</organism>
<dbReference type="AlphaFoldDB" id="B3LV76"/>
<dbReference type="STRING" id="7217.B3LV76"/>
<dbReference type="Pfam" id="PF02949">
    <property type="entry name" value="7tm_6"/>
    <property type="match status" value="1"/>
</dbReference>
<dbReference type="InParanoid" id="B3LV76"/>
<feature type="transmembrane region" description="Helical" evidence="10">
    <location>
        <begin position="127"/>
        <end position="152"/>
    </location>
</feature>
<dbReference type="GO" id="GO:0007165">
    <property type="term" value="P:signal transduction"/>
    <property type="evidence" value="ECO:0007669"/>
    <property type="project" value="UniProtKB-KW"/>
</dbReference>
<feature type="transmembrane region" description="Helical" evidence="10">
    <location>
        <begin position="260"/>
        <end position="279"/>
    </location>
</feature>
<evidence type="ECO:0000256" key="8">
    <source>
        <dbReference type="ARBA" id="ARBA00023170"/>
    </source>
</evidence>
<dbReference type="InterPro" id="IPR004117">
    <property type="entry name" value="7tm6_olfct_rcpt"/>
</dbReference>
<evidence type="ECO:0000313" key="12">
    <source>
        <dbReference type="Proteomes" id="UP000007801"/>
    </source>
</evidence>
<feature type="transmembrane region" description="Helical" evidence="10">
    <location>
        <begin position="181"/>
        <end position="205"/>
    </location>
</feature>
<dbReference type="CTD" id="43375"/>
<name>B3LV76_DROAN</name>
<dbReference type="PANTHER" id="PTHR21137:SF43">
    <property type="entry name" value="ODORANT RECEPTOR 47A-RELATED"/>
    <property type="match status" value="1"/>
</dbReference>
<proteinExistence type="inferred from homology"/>
<keyword evidence="5 10" id="KW-0552">Olfaction</keyword>
<evidence type="ECO:0000256" key="4">
    <source>
        <dbReference type="ARBA" id="ARBA00022692"/>
    </source>
</evidence>
<dbReference type="HOGENOM" id="CLU_033399_7_1_1"/>
<dbReference type="EMBL" id="CH902617">
    <property type="protein sequence ID" value="EDV43608.1"/>
    <property type="molecule type" value="Genomic_DNA"/>
</dbReference>
<evidence type="ECO:0000256" key="10">
    <source>
        <dbReference type="RuleBase" id="RU351113"/>
    </source>
</evidence>
<dbReference type="PhylomeDB" id="B3LV76"/>
<sequence length="380" mass="43174">MAKDNFLRLQSIFFSFLGFELQQDKEVSHRYPWRIIFFLLSVATFLPLTIALGISNIQNVEHLTDALCSALVDLVAIFKIGFLLWLYADLRHLVKRFRCKLQSEGQYGDCEAIILAYNKRDLFISALYCLCFLLAGVSACLMPLLSIFIIYLRTGEVQPELPFPSVYPWDNKRPLNYLISYLWSVSAAVGVALPTVCVDTLFCALTHNLTALFEIAQLKLMNFMGKSLGETRENLVHAFQLYGECLELGQSLNGYFRPLIFAKFVVASLHLCVLCFVLSTNLMEPAMLFYVAILGQVSIYCFCGSSVKEESQQFAQAIYESSWQQLLQDDVKVARSLQFAMMRAQRGCRIDGYFFEANRQTLILIVRSAISYVALLRSLA</sequence>
<evidence type="ECO:0000313" key="11">
    <source>
        <dbReference type="EMBL" id="EDV43608.1"/>
    </source>
</evidence>
<comment type="similarity">
    <text evidence="10">Belongs to the insect chemoreceptor superfamily. Heteromeric odorant receptor channel (TC 1.A.69) family.</text>
</comment>
<evidence type="ECO:0000256" key="2">
    <source>
        <dbReference type="ARBA" id="ARBA00022475"/>
    </source>
</evidence>
<keyword evidence="12" id="KW-1185">Reference proteome</keyword>
<comment type="caution">
    <text evidence="10">Lacks conserved residue(s) required for the propagation of feature annotation.</text>
</comment>
<keyword evidence="6 10" id="KW-1133">Transmembrane helix</keyword>
<dbReference type="OMA" id="WNVCAAL"/>
<feature type="transmembrane region" description="Helical" evidence="10">
    <location>
        <begin position="35"/>
        <end position="54"/>
    </location>
</feature>
<evidence type="ECO:0000256" key="9">
    <source>
        <dbReference type="ARBA" id="ARBA00023224"/>
    </source>
</evidence>
<comment type="subcellular location">
    <subcellularLocation>
        <location evidence="1 10">Cell membrane</location>
        <topology evidence="1 10">Multi-pass membrane protein</topology>
    </subcellularLocation>
</comment>
<dbReference type="GO" id="GO:0004984">
    <property type="term" value="F:olfactory receptor activity"/>
    <property type="evidence" value="ECO:0007669"/>
    <property type="project" value="InterPro"/>
</dbReference>
<dbReference type="GO" id="GO:0005886">
    <property type="term" value="C:plasma membrane"/>
    <property type="evidence" value="ECO:0007669"/>
    <property type="project" value="UniProtKB-SubCell"/>
</dbReference>
<keyword evidence="2" id="KW-1003">Cell membrane</keyword>
<keyword evidence="7 10" id="KW-0472">Membrane</keyword>
<evidence type="ECO:0000256" key="5">
    <source>
        <dbReference type="ARBA" id="ARBA00022725"/>
    </source>
</evidence>
<keyword evidence="3 10" id="KW-0716">Sensory transduction</keyword>
<dbReference type="GO" id="GO:0005549">
    <property type="term" value="F:odorant binding"/>
    <property type="evidence" value="ECO:0007669"/>
    <property type="project" value="InterPro"/>
</dbReference>
<dbReference type="OrthoDB" id="6597368at2759"/>
<evidence type="ECO:0000256" key="1">
    <source>
        <dbReference type="ARBA" id="ARBA00004651"/>
    </source>
</evidence>
<protein>
    <recommendedName>
        <fullName evidence="10">Odorant receptor</fullName>
    </recommendedName>
</protein>
<evidence type="ECO:0000256" key="3">
    <source>
        <dbReference type="ARBA" id="ARBA00022606"/>
    </source>
</evidence>
<reference evidence="11 12" key="1">
    <citation type="journal article" date="2007" name="Nature">
        <title>Evolution of genes and genomes on the Drosophila phylogeny.</title>
        <authorList>
            <consortium name="Drosophila 12 Genomes Consortium"/>
            <person name="Clark A.G."/>
            <person name="Eisen M.B."/>
            <person name="Smith D.R."/>
            <person name="Bergman C.M."/>
            <person name="Oliver B."/>
            <person name="Markow T.A."/>
            <person name="Kaufman T.C."/>
            <person name="Kellis M."/>
            <person name="Gelbart W."/>
            <person name="Iyer V.N."/>
            <person name="Pollard D.A."/>
            <person name="Sackton T.B."/>
            <person name="Larracuente A.M."/>
            <person name="Singh N.D."/>
            <person name="Abad J.P."/>
            <person name="Abt D.N."/>
            <person name="Adryan B."/>
            <person name="Aguade M."/>
            <person name="Akashi H."/>
            <person name="Anderson W.W."/>
            <person name="Aquadro C.F."/>
            <person name="Ardell D.H."/>
            <person name="Arguello R."/>
            <person name="Artieri C.G."/>
            <person name="Barbash D.A."/>
            <person name="Barker D."/>
            <person name="Barsanti P."/>
            <person name="Batterham P."/>
            <person name="Batzoglou S."/>
            <person name="Begun D."/>
            <person name="Bhutkar A."/>
            <person name="Blanco E."/>
            <person name="Bosak S.A."/>
            <person name="Bradley R.K."/>
            <person name="Brand A.D."/>
            <person name="Brent M.R."/>
            <person name="Brooks A.N."/>
            <person name="Brown R.H."/>
            <person name="Butlin R.K."/>
            <person name="Caggese C."/>
            <person name="Calvi B.R."/>
            <person name="Bernardo de Carvalho A."/>
            <person name="Caspi A."/>
            <person name="Castrezana S."/>
            <person name="Celniker S.E."/>
            <person name="Chang J.L."/>
            <person name="Chapple C."/>
            <person name="Chatterji S."/>
            <person name="Chinwalla A."/>
            <person name="Civetta A."/>
            <person name="Clifton S.W."/>
            <person name="Comeron J.M."/>
            <person name="Costello J.C."/>
            <person name="Coyne J.A."/>
            <person name="Daub J."/>
            <person name="David R.G."/>
            <person name="Delcher A.L."/>
            <person name="Delehaunty K."/>
            <person name="Do C.B."/>
            <person name="Ebling H."/>
            <person name="Edwards K."/>
            <person name="Eickbush T."/>
            <person name="Evans J.D."/>
            <person name="Filipski A."/>
            <person name="Findeiss S."/>
            <person name="Freyhult E."/>
            <person name="Fulton L."/>
            <person name="Fulton R."/>
            <person name="Garcia A.C."/>
            <person name="Gardiner A."/>
            <person name="Garfield D.A."/>
            <person name="Garvin B.E."/>
            <person name="Gibson G."/>
            <person name="Gilbert D."/>
            <person name="Gnerre S."/>
            <person name="Godfrey J."/>
            <person name="Good R."/>
            <person name="Gotea V."/>
            <person name="Gravely B."/>
            <person name="Greenberg A.J."/>
            <person name="Griffiths-Jones S."/>
            <person name="Gross S."/>
            <person name="Guigo R."/>
            <person name="Gustafson E.A."/>
            <person name="Haerty W."/>
            <person name="Hahn M.W."/>
            <person name="Halligan D.L."/>
            <person name="Halpern A.L."/>
            <person name="Halter G.M."/>
            <person name="Han M.V."/>
            <person name="Heger A."/>
            <person name="Hillier L."/>
            <person name="Hinrichs A.S."/>
            <person name="Holmes I."/>
            <person name="Hoskins R.A."/>
            <person name="Hubisz M.J."/>
            <person name="Hultmark D."/>
            <person name="Huntley M.A."/>
            <person name="Jaffe D.B."/>
            <person name="Jagadeeshan S."/>
            <person name="Jeck W.R."/>
            <person name="Johnson J."/>
            <person name="Jones C.D."/>
            <person name="Jordan W.C."/>
            <person name="Karpen G.H."/>
            <person name="Kataoka E."/>
            <person name="Keightley P.D."/>
            <person name="Kheradpour P."/>
            <person name="Kirkness E.F."/>
            <person name="Koerich L.B."/>
            <person name="Kristiansen K."/>
            <person name="Kudrna D."/>
            <person name="Kulathinal R.J."/>
            <person name="Kumar S."/>
            <person name="Kwok R."/>
            <person name="Lander E."/>
            <person name="Langley C.H."/>
            <person name="Lapoint R."/>
            <person name="Lazzaro B.P."/>
            <person name="Lee S.J."/>
            <person name="Levesque L."/>
            <person name="Li R."/>
            <person name="Lin C.F."/>
            <person name="Lin M.F."/>
            <person name="Lindblad-Toh K."/>
            <person name="Llopart A."/>
            <person name="Long M."/>
            <person name="Low L."/>
            <person name="Lozovsky E."/>
            <person name="Lu J."/>
            <person name="Luo M."/>
            <person name="Machado C.A."/>
            <person name="Makalowski W."/>
            <person name="Marzo M."/>
            <person name="Matsuda M."/>
            <person name="Matzkin L."/>
            <person name="McAllister B."/>
            <person name="McBride C.S."/>
            <person name="McKernan B."/>
            <person name="McKernan K."/>
            <person name="Mendez-Lago M."/>
            <person name="Minx P."/>
            <person name="Mollenhauer M.U."/>
            <person name="Montooth K."/>
            <person name="Mount S.M."/>
            <person name="Mu X."/>
            <person name="Myers E."/>
            <person name="Negre B."/>
            <person name="Newfeld S."/>
            <person name="Nielsen R."/>
            <person name="Noor M.A."/>
            <person name="O'Grady P."/>
            <person name="Pachter L."/>
            <person name="Papaceit M."/>
            <person name="Parisi M.J."/>
            <person name="Parisi M."/>
            <person name="Parts L."/>
            <person name="Pedersen J.S."/>
            <person name="Pesole G."/>
            <person name="Phillippy A.M."/>
            <person name="Ponting C.P."/>
            <person name="Pop M."/>
            <person name="Porcelli D."/>
            <person name="Powell J.R."/>
            <person name="Prohaska S."/>
            <person name="Pruitt K."/>
            <person name="Puig M."/>
            <person name="Quesneville H."/>
            <person name="Ram K.R."/>
            <person name="Rand D."/>
            <person name="Rasmussen M.D."/>
            <person name="Reed L.K."/>
            <person name="Reenan R."/>
            <person name="Reily A."/>
            <person name="Remington K.A."/>
            <person name="Rieger T.T."/>
            <person name="Ritchie M.G."/>
            <person name="Robin C."/>
            <person name="Rogers Y.H."/>
            <person name="Rohde C."/>
            <person name="Rozas J."/>
            <person name="Rubenfield M.J."/>
            <person name="Ruiz A."/>
            <person name="Russo S."/>
            <person name="Salzberg S.L."/>
            <person name="Sanchez-Gracia A."/>
            <person name="Saranga D.J."/>
            <person name="Sato H."/>
            <person name="Schaeffer S.W."/>
            <person name="Schatz M.C."/>
            <person name="Schlenke T."/>
            <person name="Schwartz R."/>
            <person name="Segarra C."/>
            <person name="Singh R.S."/>
            <person name="Sirot L."/>
            <person name="Sirota M."/>
            <person name="Sisneros N.B."/>
            <person name="Smith C.D."/>
            <person name="Smith T.F."/>
            <person name="Spieth J."/>
            <person name="Stage D.E."/>
            <person name="Stark A."/>
            <person name="Stephan W."/>
            <person name="Strausberg R.L."/>
            <person name="Strempel S."/>
            <person name="Sturgill D."/>
            <person name="Sutton G."/>
            <person name="Sutton G.G."/>
            <person name="Tao W."/>
            <person name="Teichmann S."/>
            <person name="Tobari Y.N."/>
            <person name="Tomimura Y."/>
            <person name="Tsolas J.M."/>
            <person name="Valente V.L."/>
            <person name="Venter E."/>
            <person name="Venter J.C."/>
            <person name="Vicario S."/>
            <person name="Vieira F.G."/>
            <person name="Vilella A.J."/>
            <person name="Villasante A."/>
            <person name="Walenz B."/>
            <person name="Wang J."/>
            <person name="Wasserman M."/>
            <person name="Watts T."/>
            <person name="Wilson D."/>
            <person name="Wilson R.K."/>
            <person name="Wing R.A."/>
            <person name="Wolfner M.F."/>
            <person name="Wong A."/>
            <person name="Wong G.K."/>
            <person name="Wu C.I."/>
            <person name="Wu G."/>
            <person name="Yamamoto D."/>
            <person name="Yang H.P."/>
            <person name="Yang S.P."/>
            <person name="Yorke J.A."/>
            <person name="Yoshida K."/>
            <person name="Zdobnov E."/>
            <person name="Zhang P."/>
            <person name="Zhang Y."/>
            <person name="Zimin A.V."/>
            <person name="Baldwin J."/>
            <person name="Abdouelleil A."/>
            <person name="Abdulkadir J."/>
            <person name="Abebe A."/>
            <person name="Abera B."/>
            <person name="Abreu J."/>
            <person name="Acer S.C."/>
            <person name="Aftuck L."/>
            <person name="Alexander A."/>
            <person name="An P."/>
            <person name="Anderson E."/>
            <person name="Anderson S."/>
            <person name="Arachi H."/>
            <person name="Azer M."/>
            <person name="Bachantsang P."/>
            <person name="Barry A."/>
            <person name="Bayul T."/>
            <person name="Berlin A."/>
            <person name="Bessette D."/>
            <person name="Bloom T."/>
            <person name="Blye J."/>
            <person name="Boguslavskiy L."/>
            <person name="Bonnet C."/>
            <person name="Boukhgalter B."/>
            <person name="Bourzgui I."/>
            <person name="Brown A."/>
            <person name="Cahill P."/>
            <person name="Channer S."/>
            <person name="Cheshatsang Y."/>
            <person name="Chuda L."/>
            <person name="Citroen M."/>
            <person name="Collymore A."/>
            <person name="Cooke P."/>
            <person name="Costello M."/>
            <person name="D'Aco K."/>
            <person name="Daza R."/>
            <person name="De Haan G."/>
            <person name="DeGray S."/>
            <person name="DeMaso C."/>
            <person name="Dhargay N."/>
            <person name="Dooley K."/>
            <person name="Dooley E."/>
            <person name="Doricent M."/>
            <person name="Dorje P."/>
            <person name="Dorjee K."/>
            <person name="Dupes A."/>
            <person name="Elong R."/>
            <person name="Falk J."/>
            <person name="Farina A."/>
            <person name="Faro S."/>
            <person name="Ferguson D."/>
            <person name="Fisher S."/>
            <person name="Foley C.D."/>
            <person name="Franke A."/>
            <person name="Friedrich D."/>
            <person name="Gadbois L."/>
            <person name="Gearin G."/>
            <person name="Gearin C.R."/>
            <person name="Giannoukos G."/>
            <person name="Goode T."/>
            <person name="Graham J."/>
            <person name="Grandbois E."/>
            <person name="Grewal S."/>
            <person name="Gyaltsen K."/>
            <person name="Hafez N."/>
            <person name="Hagos B."/>
            <person name="Hall J."/>
            <person name="Henson C."/>
            <person name="Hollinger A."/>
            <person name="Honan T."/>
            <person name="Huard M.D."/>
            <person name="Hughes L."/>
            <person name="Hurhula B."/>
            <person name="Husby M.E."/>
            <person name="Kamat A."/>
            <person name="Kanga B."/>
            <person name="Kashin S."/>
            <person name="Khazanovich D."/>
            <person name="Kisner P."/>
            <person name="Lance K."/>
            <person name="Lara M."/>
            <person name="Lee W."/>
            <person name="Lennon N."/>
            <person name="Letendre F."/>
            <person name="LeVine R."/>
            <person name="Lipovsky A."/>
            <person name="Liu X."/>
            <person name="Liu J."/>
            <person name="Liu S."/>
            <person name="Lokyitsang T."/>
            <person name="Lokyitsang Y."/>
            <person name="Lubonja R."/>
            <person name="Lui A."/>
            <person name="MacDonald P."/>
            <person name="Magnisalis V."/>
            <person name="Maru K."/>
            <person name="Matthews C."/>
            <person name="McCusker W."/>
            <person name="McDonough S."/>
            <person name="Mehta T."/>
            <person name="Meldrim J."/>
            <person name="Meneus L."/>
            <person name="Mihai O."/>
            <person name="Mihalev A."/>
            <person name="Mihova T."/>
            <person name="Mittelman R."/>
            <person name="Mlenga V."/>
            <person name="Montmayeur A."/>
            <person name="Mulrain L."/>
            <person name="Navidi A."/>
            <person name="Naylor J."/>
            <person name="Negash T."/>
            <person name="Nguyen T."/>
            <person name="Nguyen N."/>
            <person name="Nicol R."/>
            <person name="Norbu C."/>
            <person name="Norbu N."/>
            <person name="Novod N."/>
            <person name="O'Neill B."/>
            <person name="Osman S."/>
            <person name="Markiewicz E."/>
            <person name="Oyono O.L."/>
            <person name="Patti C."/>
            <person name="Phunkhang P."/>
            <person name="Pierre F."/>
            <person name="Priest M."/>
            <person name="Raghuraman S."/>
            <person name="Rege F."/>
            <person name="Reyes R."/>
            <person name="Rise C."/>
            <person name="Rogov P."/>
            <person name="Ross K."/>
            <person name="Ryan E."/>
            <person name="Settipalli S."/>
            <person name="Shea T."/>
            <person name="Sherpa N."/>
            <person name="Shi L."/>
            <person name="Shih D."/>
            <person name="Sparrow T."/>
            <person name="Spaulding J."/>
            <person name="Stalker J."/>
            <person name="Stange-Thomann N."/>
            <person name="Stavropoulos S."/>
            <person name="Stone C."/>
            <person name="Strader C."/>
            <person name="Tesfaye S."/>
            <person name="Thomson T."/>
            <person name="Thoulutsang Y."/>
            <person name="Thoulutsang D."/>
            <person name="Topham K."/>
            <person name="Topping I."/>
            <person name="Tsamla T."/>
            <person name="Vassiliev H."/>
            <person name="Vo A."/>
            <person name="Wangchuk T."/>
            <person name="Wangdi T."/>
            <person name="Weiand M."/>
            <person name="Wilkinson J."/>
            <person name="Wilson A."/>
            <person name="Yadav S."/>
            <person name="Young G."/>
            <person name="Yu Q."/>
            <person name="Zembek L."/>
            <person name="Zhong D."/>
            <person name="Zimmer A."/>
            <person name="Zwirko Z."/>
            <person name="Jaffe D.B."/>
            <person name="Alvarez P."/>
            <person name="Brockman W."/>
            <person name="Butler J."/>
            <person name="Chin C."/>
            <person name="Gnerre S."/>
            <person name="Grabherr M."/>
            <person name="Kleber M."/>
            <person name="Mauceli E."/>
            <person name="MacCallum I."/>
        </authorList>
    </citation>
    <scope>NUCLEOTIDE SEQUENCE [LARGE SCALE GENOMIC DNA]</scope>
    <source>
        <strain evidence="12">Tucson 14024-0371.13</strain>
    </source>
</reference>
<feature type="transmembrane region" description="Helical" evidence="10">
    <location>
        <begin position="66"/>
        <end position="88"/>
    </location>
</feature>
<feature type="transmembrane region" description="Helical" evidence="10">
    <location>
        <begin position="285"/>
        <end position="303"/>
    </location>
</feature>
<keyword evidence="4 10" id="KW-0812">Transmembrane</keyword>
<gene>
    <name evidence="11" type="primary">Dana\GF18578</name>
    <name evidence="11" type="synonym">dana_GLEANR_19835</name>
    <name evidence="11" type="ORF">GF18578</name>
</gene>
<keyword evidence="8 10" id="KW-0675">Receptor</keyword>
<dbReference type="Proteomes" id="UP000007801">
    <property type="component" value="Unassembled WGS sequence"/>
</dbReference>
<evidence type="ECO:0000256" key="7">
    <source>
        <dbReference type="ARBA" id="ARBA00023136"/>
    </source>
</evidence>
<dbReference type="GeneID" id="6501350"/>
<evidence type="ECO:0000256" key="6">
    <source>
        <dbReference type="ARBA" id="ARBA00022989"/>
    </source>
</evidence>
<dbReference type="FunCoup" id="B3LV76">
    <property type="interactions" value="5"/>
</dbReference>
<dbReference type="PANTHER" id="PTHR21137">
    <property type="entry name" value="ODORANT RECEPTOR"/>
    <property type="match status" value="1"/>
</dbReference>